<name>A0A3D0WEL5_9SPHN</name>
<proteinExistence type="predicted"/>
<dbReference type="AlphaFoldDB" id="A0A3D0WEL5"/>
<organism evidence="1 2">
    <name type="scientific">Sphingomonas bacterium</name>
    <dbReference type="NCBI Taxonomy" id="1895847"/>
    <lineage>
        <taxon>Bacteria</taxon>
        <taxon>Pseudomonadati</taxon>
        <taxon>Pseudomonadota</taxon>
        <taxon>Alphaproteobacteria</taxon>
        <taxon>Sphingomonadales</taxon>
        <taxon>Sphingomonadaceae</taxon>
        <taxon>Sphingomonas</taxon>
    </lineage>
</organism>
<dbReference type="EMBL" id="DOYJ01000370">
    <property type="protein sequence ID" value="HCB77126.1"/>
    <property type="molecule type" value="Genomic_DNA"/>
</dbReference>
<evidence type="ECO:0000313" key="2">
    <source>
        <dbReference type="Proteomes" id="UP000262699"/>
    </source>
</evidence>
<gene>
    <name evidence="1" type="ORF">DEP91_13325</name>
</gene>
<reference evidence="1 2" key="1">
    <citation type="journal article" date="2018" name="Nat. Biotechnol.">
        <title>A standardized bacterial taxonomy based on genome phylogeny substantially revises the tree of life.</title>
        <authorList>
            <person name="Parks D.H."/>
            <person name="Chuvochina M."/>
            <person name="Waite D.W."/>
            <person name="Rinke C."/>
            <person name="Skarshewski A."/>
            <person name="Chaumeil P.A."/>
            <person name="Hugenholtz P."/>
        </authorList>
    </citation>
    <scope>NUCLEOTIDE SEQUENCE [LARGE SCALE GENOMIC DNA]</scope>
    <source>
        <strain evidence="1">UBA9015</strain>
    </source>
</reference>
<accession>A0A3D0WEL5</accession>
<dbReference type="Proteomes" id="UP000262699">
    <property type="component" value="Unassembled WGS sequence"/>
</dbReference>
<sequence>MYKIVVDRTHSLVRLDMEGMLSPAEADRLVADLIARITAERMSSYALIIDVSRCPVQAQDMIAAMRGHLGGMKNARAVAVVAGSMLVRLQLQRIFDQPFTRITNSYDEARAWVLSGQEPRRPLP</sequence>
<evidence type="ECO:0008006" key="3">
    <source>
        <dbReference type="Google" id="ProtNLM"/>
    </source>
</evidence>
<evidence type="ECO:0000313" key="1">
    <source>
        <dbReference type="EMBL" id="HCB77126.1"/>
    </source>
</evidence>
<comment type="caution">
    <text evidence="1">The sequence shown here is derived from an EMBL/GenBank/DDBJ whole genome shotgun (WGS) entry which is preliminary data.</text>
</comment>
<protein>
    <recommendedName>
        <fullName evidence="3">STAS/SEC14 domain-containing protein</fullName>
    </recommendedName>
</protein>